<dbReference type="RefSeq" id="WP_091149730.1">
    <property type="nucleotide sequence ID" value="NZ_FNAI01000005.1"/>
</dbReference>
<keyword evidence="1" id="KW-0732">Signal</keyword>
<feature type="chain" id="PRO_5011449332" description="Outer membrane protein beta-barrel domain-containing protein" evidence="1">
    <location>
        <begin position="25"/>
        <end position="204"/>
    </location>
</feature>
<feature type="signal peptide" evidence="1">
    <location>
        <begin position="1"/>
        <end position="24"/>
    </location>
</feature>
<gene>
    <name evidence="2" type="ORF">SAMN05216464_105142</name>
</gene>
<evidence type="ECO:0000256" key="1">
    <source>
        <dbReference type="SAM" id="SignalP"/>
    </source>
</evidence>
<name>A0A1G7BRV6_9SPHI</name>
<sequence length="204" mass="22233">MKKFFTLKTIILSLLILSAYSASAQIVEPPDGQDSIAIKKKAATPTIKAVAVKKDTVIVQQQSYGDRAQNLYFEIGGPGLALTVNYDTRFGEKRNGLGYRVGAGYFADGGNNVFTIPLQVNYLIGETTSLLEIGGGTTFLNSYGDNKGKHFIFDRVTGFVGTATLGYRYQPEEKGFNFRIAFVPIFYDEGIIAAGGISFGYTFK</sequence>
<accession>A0A1G7BRV6</accession>
<dbReference type="AlphaFoldDB" id="A0A1G7BRV6"/>
<evidence type="ECO:0008006" key="4">
    <source>
        <dbReference type="Google" id="ProtNLM"/>
    </source>
</evidence>
<protein>
    <recommendedName>
        <fullName evidence="4">Outer membrane protein beta-barrel domain-containing protein</fullName>
    </recommendedName>
</protein>
<keyword evidence="3" id="KW-1185">Reference proteome</keyword>
<reference evidence="2 3" key="1">
    <citation type="submission" date="2016-10" db="EMBL/GenBank/DDBJ databases">
        <authorList>
            <person name="de Groot N.N."/>
        </authorList>
    </citation>
    <scope>NUCLEOTIDE SEQUENCE [LARGE SCALE GENOMIC DNA]</scope>
    <source>
        <strain evidence="2 3">47C3B</strain>
    </source>
</reference>
<dbReference type="OrthoDB" id="966005at2"/>
<dbReference type="EMBL" id="FNAI01000005">
    <property type="protein sequence ID" value="SDE29828.1"/>
    <property type="molecule type" value="Genomic_DNA"/>
</dbReference>
<dbReference type="Proteomes" id="UP000199072">
    <property type="component" value="Unassembled WGS sequence"/>
</dbReference>
<evidence type="ECO:0000313" key="3">
    <source>
        <dbReference type="Proteomes" id="UP000199072"/>
    </source>
</evidence>
<evidence type="ECO:0000313" key="2">
    <source>
        <dbReference type="EMBL" id="SDE29828.1"/>
    </source>
</evidence>
<organism evidence="2 3">
    <name type="scientific">Mucilaginibacter pineti</name>
    <dbReference type="NCBI Taxonomy" id="1391627"/>
    <lineage>
        <taxon>Bacteria</taxon>
        <taxon>Pseudomonadati</taxon>
        <taxon>Bacteroidota</taxon>
        <taxon>Sphingobacteriia</taxon>
        <taxon>Sphingobacteriales</taxon>
        <taxon>Sphingobacteriaceae</taxon>
        <taxon>Mucilaginibacter</taxon>
    </lineage>
</organism>
<dbReference type="STRING" id="1391627.SAMN05216464_105142"/>
<proteinExistence type="predicted"/>